<protein>
    <submittedName>
        <fullName evidence="1">Uncharacterized protein</fullName>
    </submittedName>
</protein>
<organism evidence="1 2">
    <name type="scientific">Physcomitrium patens</name>
    <name type="common">Spreading-leaved earth moss</name>
    <name type="synonym">Physcomitrella patens</name>
    <dbReference type="NCBI Taxonomy" id="3218"/>
    <lineage>
        <taxon>Eukaryota</taxon>
        <taxon>Viridiplantae</taxon>
        <taxon>Streptophyta</taxon>
        <taxon>Embryophyta</taxon>
        <taxon>Bryophyta</taxon>
        <taxon>Bryophytina</taxon>
        <taxon>Bryopsida</taxon>
        <taxon>Funariidae</taxon>
        <taxon>Funariales</taxon>
        <taxon>Funariaceae</taxon>
        <taxon>Physcomitrium</taxon>
    </lineage>
</organism>
<reference evidence="1 2" key="1">
    <citation type="journal article" date="2008" name="Science">
        <title>The Physcomitrella genome reveals evolutionary insights into the conquest of land by plants.</title>
        <authorList>
            <person name="Rensing S."/>
            <person name="Lang D."/>
            <person name="Zimmer A."/>
            <person name="Terry A."/>
            <person name="Salamov A."/>
            <person name="Shapiro H."/>
            <person name="Nishiyama T."/>
            <person name="Perroud P.-F."/>
            <person name="Lindquist E."/>
            <person name="Kamisugi Y."/>
            <person name="Tanahashi T."/>
            <person name="Sakakibara K."/>
            <person name="Fujita T."/>
            <person name="Oishi K."/>
            <person name="Shin-I T."/>
            <person name="Kuroki Y."/>
            <person name="Toyoda A."/>
            <person name="Suzuki Y."/>
            <person name="Hashimoto A."/>
            <person name="Yamaguchi K."/>
            <person name="Sugano A."/>
            <person name="Kohara Y."/>
            <person name="Fujiyama A."/>
            <person name="Anterola A."/>
            <person name="Aoki S."/>
            <person name="Ashton N."/>
            <person name="Barbazuk W.B."/>
            <person name="Barker E."/>
            <person name="Bennetzen J."/>
            <person name="Bezanilla M."/>
            <person name="Blankenship R."/>
            <person name="Cho S.H."/>
            <person name="Dutcher S."/>
            <person name="Estelle M."/>
            <person name="Fawcett J.A."/>
            <person name="Gundlach H."/>
            <person name="Hanada K."/>
            <person name="Heyl A."/>
            <person name="Hicks K.A."/>
            <person name="Hugh J."/>
            <person name="Lohr M."/>
            <person name="Mayer K."/>
            <person name="Melkozernov A."/>
            <person name="Murata T."/>
            <person name="Nelson D."/>
            <person name="Pils B."/>
            <person name="Prigge M."/>
            <person name="Reiss B."/>
            <person name="Renner T."/>
            <person name="Rombauts S."/>
            <person name="Rushton P."/>
            <person name="Sanderfoot A."/>
            <person name="Schween G."/>
            <person name="Shiu S.-H."/>
            <person name="Stueber K."/>
            <person name="Theodoulou F.L."/>
            <person name="Tu H."/>
            <person name="Van de Peer Y."/>
            <person name="Verrier P.J."/>
            <person name="Waters E."/>
            <person name="Wood A."/>
            <person name="Yang L."/>
            <person name="Cove D."/>
            <person name="Cuming A."/>
            <person name="Hasebe M."/>
            <person name="Lucas S."/>
            <person name="Mishler D.B."/>
            <person name="Reski R."/>
            <person name="Grigoriev I."/>
            <person name="Quatrano R.S."/>
            <person name="Boore J.L."/>
        </authorList>
    </citation>
    <scope>NUCLEOTIDE SEQUENCE [LARGE SCALE GENOMIC DNA]</scope>
    <source>
        <strain evidence="1 2">cv. Gransden 2004</strain>
    </source>
</reference>
<sequence>MEEQVNVDGLHKRGHPVKVFQGKTLHYAPLARYGAEDVDLTLHRASGAHNFADFVRNSICR</sequence>
<accession>A0A7I3ZM51</accession>
<dbReference type="InParanoid" id="A0A7I3ZM51"/>
<reference evidence="1" key="3">
    <citation type="submission" date="2020-12" db="UniProtKB">
        <authorList>
            <consortium name="EnsemblPlants"/>
        </authorList>
    </citation>
    <scope>IDENTIFICATION</scope>
</reference>
<evidence type="ECO:0000313" key="1">
    <source>
        <dbReference type="EnsemblPlants" id="PAC:32957810.CDS.1"/>
    </source>
</evidence>
<dbReference type="Proteomes" id="UP000006727">
    <property type="component" value="Chromosome 11"/>
</dbReference>
<reference evidence="1 2" key="2">
    <citation type="journal article" date="2018" name="Plant J.">
        <title>The Physcomitrella patens chromosome-scale assembly reveals moss genome structure and evolution.</title>
        <authorList>
            <person name="Lang D."/>
            <person name="Ullrich K.K."/>
            <person name="Murat F."/>
            <person name="Fuchs J."/>
            <person name="Jenkins J."/>
            <person name="Haas F.B."/>
            <person name="Piednoel M."/>
            <person name="Gundlach H."/>
            <person name="Van Bel M."/>
            <person name="Meyberg R."/>
            <person name="Vives C."/>
            <person name="Morata J."/>
            <person name="Symeonidi A."/>
            <person name="Hiss M."/>
            <person name="Muchero W."/>
            <person name="Kamisugi Y."/>
            <person name="Saleh O."/>
            <person name="Blanc G."/>
            <person name="Decker E.L."/>
            <person name="van Gessel N."/>
            <person name="Grimwood J."/>
            <person name="Hayes R.D."/>
            <person name="Graham S.W."/>
            <person name="Gunter L.E."/>
            <person name="McDaniel S.F."/>
            <person name="Hoernstein S.N.W."/>
            <person name="Larsson A."/>
            <person name="Li F.W."/>
            <person name="Perroud P.F."/>
            <person name="Phillips J."/>
            <person name="Ranjan P."/>
            <person name="Rokshar D.S."/>
            <person name="Rothfels C.J."/>
            <person name="Schneider L."/>
            <person name="Shu S."/>
            <person name="Stevenson D.W."/>
            <person name="Thummler F."/>
            <person name="Tillich M."/>
            <person name="Villarreal Aguilar J.C."/>
            <person name="Widiez T."/>
            <person name="Wong G.K."/>
            <person name="Wymore A."/>
            <person name="Zhang Y."/>
            <person name="Zimmer A.D."/>
            <person name="Quatrano R.S."/>
            <person name="Mayer K.F.X."/>
            <person name="Goodstein D."/>
            <person name="Casacuberta J.M."/>
            <person name="Vandepoele K."/>
            <person name="Reski R."/>
            <person name="Cuming A.C."/>
            <person name="Tuskan G.A."/>
            <person name="Maumus F."/>
            <person name="Salse J."/>
            <person name="Schmutz J."/>
            <person name="Rensing S.A."/>
        </authorList>
    </citation>
    <scope>NUCLEOTIDE SEQUENCE [LARGE SCALE GENOMIC DNA]</scope>
    <source>
        <strain evidence="1 2">cv. Gransden 2004</strain>
    </source>
</reference>
<evidence type="ECO:0000313" key="2">
    <source>
        <dbReference type="Proteomes" id="UP000006727"/>
    </source>
</evidence>
<keyword evidence="2" id="KW-1185">Reference proteome</keyword>
<dbReference type="EMBL" id="ABEU02000011">
    <property type="status" value="NOT_ANNOTATED_CDS"/>
    <property type="molecule type" value="Genomic_DNA"/>
</dbReference>
<dbReference type="EnsemblPlants" id="Pp3c11_14170V3.1">
    <property type="protein sequence ID" value="PAC:32957810.CDS.1"/>
    <property type="gene ID" value="Pp3c11_14170"/>
</dbReference>
<proteinExistence type="predicted"/>
<dbReference type="EnsemblPlants" id="Pp3c11_14170V3.2">
    <property type="protein sequence ID" value="PAC:32957811.CDS.1"/>
    <property type="gene ID" value="Pp3c11_14170"/>
</dbReference>
<name>A0A7I3ZM51_PHYPA</name>
<dbReference type="AlphaFoldDB" id="A0A7I3ZM51"/>
<dbReference type="Gramene" id="Pp3c11_14170V3.1">
    <property type="protein sequence ID" value="PAC:32957810.CDS.1"/>
    <property type="gene ID" value="Pp3c11_14170"/>
</dbReference>
<dbReference type="Gramene" id="Pp3c11_14170V3.2">
    <property type="protein sequence ID" value="PAC:32957811.CDS.1"/>
    <property type="gene ID" value="Pp3c11_14170"/>
</dbReference>